<keyword evidence="14" id="KW-0472">Membrane</keyword>
<feature type="transmembrane region" description="Helical" evidence="14">
    <location>
        <begin position="93"/>
        <end position="114"/>
    </location>
</feature>
<evidence type="ECO:0000256" key="8">
    <source>
        <dbReference type="ARBA" id="ARBA00023012"/>
    </source>
</evidence>
<dbReference type="SMART" id="SM00387">
    <property type="entry name" value="HATPase_c"/>
    <property type="match status" value="1"/>
</dbReference>
<keyword evidence="14" id="KW-1133">Transmembrane helix</keyword>
<evidence type="ECO:0000256" key="2">
    <source>
        <dbReference type="ARBA" id="ARBA00012438"/>
    </source>
</evidence>
<evidence type="ECO:0000256" key="11">
    <source>
        <dbReference type="ARBA" id="ARBA00068150"/>
    </source>
</evidence>
<dbReference type="PRINTS" id="PR00344">
    <property type="entry name" value="BCTRLSENSOR"/>
</dbReference>
<comment type="catalytic activity">
    <reaction evidence="1">
        <text>ATP + protein L-histidine = ADP + protein N-phospho-L-histidine.</text>
        <dbReference type="EC" id="2.7.13.3"/>
    </reaction>
</comment>
<dbReference type="InterPro" id="IPR000700">
    <property type="entry name" value="PAS-assoc_C"/>
</dbReference>
<dbReference type="Gene3D" id="1.10.287.130">
    <property type="match status" value="1"/>
</dbReference>
<keyword evidence="14" id="KW-0812">Transmembrane</keyword>
<dbReference type="InterPro" id="IPR013767">
    <property type="entry name" value="PAS_fold"/>
</dbReference>
<dbReference type="CDD" id="cd00130">
    <property type="entry name" value="PAS"/>
    <property type="match status" value="2"/>
</dbReference>
<dbReference type="InterPro" id="IPR036097">
    <property type="entry name" value="HisK_dim/P_sf"/>
</dbReference>
<dbReference type="InterPro" id="IPR035965">
    <property type="entry name" value="PAS-like_dom_sf"/>
</dbReference>
<evidence type="ECO:0000256" key="4">
    <source>
        <dbReference type="ARBA" id="ARBA00022679"/>
    </source>
</evidence>
<evidence type="ECO:0000256" key="3">
    <source>
        <dbReference type="ARBA" id="ARBA00022553"/>
    </source>
</evidence>
<gene>
    <name evidence="20" type="ORF">H4O21_18565</name>
</gene>
<dbReference type="InterPro" id="IPR001610">
    <property type="entry name" value="PAC"/>
</dbReference>
<keyword evidence="5" id="KW-0547">Nucleotide-binding</keyword>
<dbReference type="InterPro" id="IPR005467">
    <property type="entry name" value="His_kinase_dom"/>
</dbReference>
<dbReference type="InterPro" id="IPR001789">
    <property type="entry name" value="Sig_transdc_resp-reg_receiver"/>
</dbReference>
<dbReference type="FunFam" id="3.30.565.10:FF:000010">
    <property type="entry name" value="Sensor histidine kinase RcsC"/>
    <property type="match status" value="1"/>
</dbReference>
<evidence type="ECO:0000256" key="9">
    <source>
        <dbReference type="ARBA" id="ARBA00059827"/>
    </source>
</evidence>
<evidence type="ECO:0000256" key="10">
    <source>
        <dbReference type="ARBA" id="ARBA00064003"/>
    </source>
</evidence>
<feature type="transmembrane region" description="Helical" evidence="14">
    <location>
        <begin position="159"/>
        <end position="180"/>
    </location>
</feature>
<feature type="transmembrane region" description="Helical" evidence="14">
    <location>
        <begin position="126"/>
        <end position="147"/>
    </location>
</feature>
<evidence type="ECO:0000259" key="17">
    <source>
        <dbReference type="PROSITE" id="PS50112"/>
    </source>
</evidence>
<evidence type="ECO:0000259" key="16">
    <source>
        <dbReference type="PROSITE" id="PS50110"/>
    </source>
</evidence>
<dbReference type="InterPro" id="IPR013655">
    <property type="entry name" value="PAS_fold_3"/>
</dbReference>
<dbReference type="AlphaFoldDB" id="A0A839IT29"/>
<dbReference type="Pfam" id="PF00072">
    <property type="entry name" value="Response_reg"/>
    <property type="match status" value="1"/>
</dbReference>
<feature type="domain" description="PAS" evidence="17">
    <location>
        <begin position="268"/>
        <end position="338"/>
    </location>
</feature>
<dbReference type="EC" id="2.7.13.3" evidence="2"/>
<dbReference type="SUPFAM" id="SSF55785">
    <property type="entry name" value="PYP-like sensor domain (PAS domain)"/>
    <property type="match status" value="2"/>
</dbReference>
<dbReference type="InterPro" id="IPR000014">
    <property type="entry name" value="PAS"/>
</dbReference>
<dbReference type="PANTHER" id="PTHR43047">
    <property type="entry name" value="TWO-COMPONENT HISTIDINE PROTEIN KINASE"/>
    <property type="match status" value="1"/>
</dbReference>
<keyword evidence="4" id="KW-0808">Transferase</keyword>
<evidence type="ECO:0000256" key="14">
    <source>
        <dbReference type="PROSITE-ProRule" id="PRU00244"/>
    </source>
</evidence>
<dbReference type="SUPFAM" id="SSF47384">
    <property type="entry name" value="Homodimeric domain of signal transducing histidine kinase"/>
    <property type="match status" value="1"/>
</dbReference>
<dbReference type="FunFam" id="3.30.450.20:FF:000060">
    <property type="entry name" value="Sensor protein FixL"/>
    <property type="match status" value="1"/>
</dbReference>
<dbReference type="GO" id="GO:0005524">
    <property type="term" value="F:ATP binding"/>
    <property type="evidence" value="ECO:0007669"/>
    <property type="project" value="UniProtKB-KW"/>
</dbReference>
<proteinExistence type="predicted"/>
<dbReference type="GO" id="GO:0016020">
    <property type="term" value="C:membrane"/>
    <property type="evidence" value="ECO:0007669"/>
    <property type="project" value="UniProtKB-UniRule"/>
</dbReference>
<feature type="domain" description="Histidine kinase" evidence="15">
    <location>
        <begin position="543"/>
        <end position="760"/>
    </location>
</feature>
<dbReference type="InterPro" id="IPR036890">
    <property type="entry name" value="HATPase_C_sf"/>
</dbReference>
<keyword evidence="3 13" id="KW-0597">Phosphoprotein</keyword>
<comment type="caution">
    <text evidence="20">The sequence shown here is derived from an EMBL/GenBank/DDBJ whole genome shotgun (WGS) entry which is preliminary data.</text>
</comment>
<dbReference type="SMART" id="SM00086">
    <property type="entry name" value="PAC"/>
    <property type="match status" value="2"/>
</dbReference>
<feature type="domain" description="PAS" evidence="17">
    <location>
        <begin position="396"/>
        <end position="470"/>
    </location>
</feature>
<dbReference type="RefSeq" id="WP_182810378.1">
    <property type="nucleotide sequence ID" value="NZ_JACJFM010000031.1"/>
</dbReference>
<dbReference type="Pfam" id="PF03707">
    <property type="entry name" value="MHYT"/>
    <property type="match status" value="3"/>
</dbReference>
<dbReference type="InterPro" id="IPR005330">
    <property type="entry name" value="MHYT_dom"/>
</dbReference>
<dbReference type="InterPro" id="IPR003594">
    <property type="entry name" value="HATPase_dom"/>
</dbReference>
<evidence type="ECO:0000259" key="15">
    <source>
        <dbReference type="PROSITE" id="PS50109"/>
    </source>
</evidence>
<dbReference type="Proteomes" id="UP000565262">
    <property type="component" value="Unassembled WGS sequence"/>
</dbReference>
<evidence type="ECO:0000256" key="6">
    <source>
        <dbReference type="ARBA" id="ARBA00022777"/>
    </source>
</evidence>
<dbReference type="PROSITE" id="PS50112">
    <property type="entry name" value="PAS"/>
    <property type="match status" value="2"/>
</dbReference>
<dbReference type="InterPro" id="IPR011006">
    <property type="entry name" value="CheY-like_superfamily"/>
</dbReference>
<dbReference type="InterPro" id="IPR036641">
    <property type="entry name" value="HPT_dom_sf"/>
</dbReference>
<dbReference type="SUPFAM" id="SSF52172">
    <property type="entry name" value="CheY-like"/>
    <property type="match status" value="1"/>
</dbReference>
<dbReference type="SUPFAM" id="SSF55874">
    <property type="entry name" value="ATPase domain of HSP90 chaperone/DNA topoisomerase II/histidine kinase"/>
    <property type="match status" value="1"/>
</dbReference>
<dbReference type="Pfam" id="PF00512">
    <property type="entry name" value="HisKA"/>
    <property type="match status" value="1"/>
</dbReference>
<dbReference type="CDD" id="cd17546">
    <property type="entry name" value="REC_hyHK_CKI1_RcsC-like"/>
    <property type="match status" value="1"/>
</dbReference>
<protein>
    <recommendedName>
        <fullName evidence="12">Sensor protein FixL</fullName>
        <ecNumber evidence="2">2.7.13.3</ecNumber>
    </recommendedName>
    <alternativeName>
        <fullName evidence="11">Sensory/regulatory protein RpfC</fullName>
    </alternativeName>
</protein>
<feature type="domain" description="MHYT" evidence="19">
    <location>
        <begin position="22"/>
        <end position="217"/>
    </location>
</feature>
<reference evidence="20 21" key="1">
    <citation type="submission" date="2020-08" db="EMBL/GenBank/DDBJ databases">
        <title>Oceanospirillum sp. nov. isolated from marine sediment.</title>
        <authorList>
            <person name="Ji X."/>
        </authorList>
    </citation>
    <scope>NUCLEOTIDE SEQUENCE [LARGE SCALE GENOMIC DNA]</scope>
    <source>
        <strain evidence="20 21">D5</strain>
    </source>
</reference>
<feature type="domain" description="PAC" evidence="18">
    <location>
        <begin position="473"/>
        <end position="525"/>
    </location>
</feature>
<dbReference type="InterPro" id="IPR003661">
    <property type="entry name" value="HisK_dim/P_dom"/>
</dbReference>
<dbReference type="PROSITE" id="PS50110">
    <property type="entry name" value="RESPONSE_REGULATORY"/>
    <property type="match status" value="1"/>
</dbReference>
<dbReference type="CDD" id="cd00082">
    <property type="entry name" value="HisKA"/>
    <property type="match status" value="1"/>
</dbReference>
<evidence type="ECO:0000256" key="13">
    <source>
        <dbReference type="PROSITE-ProRule" id="PRU00169"/>
    </source>
</evidence>
<dbReference type="SUPFAM" id="SSF47226">
    <property type="entry name" value="Histidine-containing phosphotransfer domain, HPT domain"/>
    <property type="match status" value="1"/>
</dbReference>
<evidence type="ECO:0000313" key="20">
    <source>
        <dbReference type="EMBL" id="MBB1488613.1"/>
    </source>
</evidence>
<comment type="subunit">
    <text evidence="10">At low DSF concentrations, interacts with RpfF.</text>
</comment>
<evidence type="ECO:0000256" key="5">
    <source>
        <dbReference type="ARBA" id="ARBA00022741"/>
    </source>
</evidence>
<dbReference type="PROSITE" id="PS50113">
    <property type="entry name" value="PAC"/>
    <property type="match status" value="1"/>
</dbReference>
<evidence type="ECO:0000259" key="19">
    <source>
        <dbReference type="PROSITE" id="PS50924"/>
    </source>
</evidence>
<dbReference type="SMART" id="SM00448">
    <property type="entry name" value="REC"/>
    <property type="match status" value="1"/>
</dbReference>
<feature type="modified residue" description="4-aspartylphosphate" evidence="13">
    <location>
        <position position="833"/>
    </location>
</feature>
<sequence length="1122" mass="123713">MAIADLFVLNDLSPSMLLIGQYDNRLVGLSLIIAILSSYMALTLSAIAQRSASKTARQIHLTSGSLSLGIGIWSMHFIGMLAFSLCTEVDYDLFTTIASLLPSFIASLAALSILSHSTISLRHISLGGLAVGAGIGAMHYTGMAAMVMAPELKYDLPMFLLSIVVAVALASLSLWVSFGLRQYLHWRGYKLRAIASLVMGLAIAGMHYTGMASARFIGTPMDDFDPVQESHYTLAIIIGAVTIVISLMVVTINALGRYRSMLRQSEDISSELQAMFDTAVDGIIKMSATGIVQSYNRSAEQILGYTAEEVIGNNINMLMPEPHRSAHDGYLAHYLKTGERKIIGVGREVSARHKEGHEIHIRLSVAEMTQSGKTYFCGFITDISQQKKITRELKERENQLRTLIRNIPGASFRCLWDEQWSMLFISDRVKEITGYSAKEFLDNTINFIDLIDPDDNLTVSQELALAAEKQEAYVVEYRITHKNGAVRWVEEFGTPVLDDQGNVKWIDGILLDISSRKVLELQLLAAKNEAIASAKAKGAFLANMSHEIRTPMNSIIGFTDLLLDTPLNERQQKKLNIVRSSARSLLSLLNGVLDTAKLESGSLELEERIFSLNALCEQLIATLSLTAARKKLDLTLHYSPELDEYFCGDSLRIQQVILNLLSNAVKFTEQGGVTLTLSPGQSGEVCFEVRDTGIGIAEDRLAGIFEPFAQADSSMTRRFGGTGLGTTISKQLIDLMGGRIHVTSTLGEGSVFTVTLPLQATTPDQAALDEAQRRIPVIELPALKVLVADDVEQNIELITTILENHGHSVIPASNGLEAIEYYLSEHPDVILMDVQMPELNGHEATQRIRIIEKAERKKVTPVIALTASVMEEDRRLALAAGMNGFATKPLEVEKLLMEIAHVLGLCQNSDTDDQPISTAIAAETEVVSPTETINEHKGITLWGSQVQHYKAIAKFLRDPNNQTGYLSERLPQSQTIRLMELHRIKGAAGNLCLPDLALWAAQQERFLKENAAWDKDTQETLLQQYQRLIDQIRDAMPLQEMDTEAASSDKEPVDTVDVTHLQALISVLQTGEIPETLFQQISHQLPDSLAADVELCLENFEPDNAARLLNDYLQEMKTHATS</sequence>
<dbReference type="SMART" id="SM00091">
    <property type="entry name" value="PAS"/>
    <property type="match status" value="2"/>
</dbReference>
<evidence type="ECO:0000256" key="1">
    <source>
        <dbReference type="ARBA" id="ARBA00000085"/>
    </source>
</evidence>
<keyword evidence="7" id="KW-0067">ATP-binding</keyword>
<comment type="function">
    <text evidence="9">Putative oxygen sensor; modulates the activity of FixJ, a transcriptional activator of nitrogen fixation fixK gene. FixL probably acts as a kinase that phosphorylates FixJ.</text>
</comment>
<dbReference type="PANTHER" id="PTHR43047:SF64">
    <property type="entry name" value="HISTIDINE KINASE CONTAINING CHEY-HOMOLOGOUS RECEIVER DOMAIN AND PAS DOMAIN-RELATED"/>
    <property type="match status" value="1"/>
</dbReference>
<dbReference type="CDD" id="cd16922">
    <property type="entry name" value="HATPase_EvgS-ArcB-TorS-like"/>
    <property type="match status" value="1"/>
</dbReference>
<evidence type="ECO:0000256" key="7">
    <source>
        <dbReference type="ARBA" id="ARBA00022840"/>
    </source>
</evidence>
<dbReference type="EMBL" id="JACJFM010000031">
    <property type="protein sequence ID" value="MBB1488613.1"/>
    <property type="molecule type" value="Genomic_DNA"/>
</dbReference>
<name>A0A839IT29_9GAMM</name>
<dbReference type="InterPro" id="IPR004358">
    <property type="entry name" value="Sig_transdc_His_kin-like_C"/>
</dbReference>
<dbReference type="PROSITE" id="PS50924">
    <property type="entry name" value="MHYT"/>
    <property type="match status" value="1"/>
</dbReference>
<dbReference type="Pfam" id="PF00989">
    <property type="entry name" value="PAS"/>
    <property type="match status" value="1"/>
</dbReference>
<dbReference type="PROSITE" id="PS50109">
    <property type="entry name" value="HIS_KIN"/>
    <property type="match status" value="1"/>
</dbReference>
<keyword evidence="6" id="KW-0418">Kinase</keyword>
<feature type="transmembrane region" description="Helical" evidence="14">
    <location>
        <begin position="26"/>
        <end position="47"/>
    </location>
</feature>
<organism evidence="20 21">
    <name type="scientific">Oceanospirillum sediminis</name>
    <dbReference type="NCBI Taxonomy" id="2760088"/>
    <lineage>
        <taxon>Bacteria</taxon>
        <taxon>Pseudomonadati</taxon>
        <taxon>Pseudomonadota</taxon>
        <taxon>Gammaproteobacteria</taxon>
        <taxon>Oceanospirillales</taxon>
        <taxon>Oceanospirillaceae</taxon>
        <taxon>Oceanospirillum</taxon>
    </lineage>
</organism>
<evidence type="ECO:0000256" key="12">
    <source>
        <dbReference type="ARBA" id="ARBA00070616"/>
    </source>
</evidence>
<feature type="transmembrane region" description="Helical" evidence="14">
    <location>
        <begin position="231"/>
        <end position="255"/>
    </location>
</feature>
<dbReference type="Gene3D" id="3.30.565.10">
    <property type="entry name" value="Histidine kinase-like ATPase, C-terminal domain"/>
    <property type="match status" value="1"/>
</dbReference>
<dbReference type="Gene3D" id="3.30.450.20">
    <property type="entry name" value="PAS domain"/>
    <property type="match status" value="2"/>
</dbReference>
<dbReference type="Pfam" id="PF08447">
    <property type="entry name" value="PAS_3"/>
    <property type="match status" value="1"/>
</dbReference>
<keyword evidence="8" id="KW-0902">Two-component regulatory system</keyword>
<dbReference type="FunFam" id="1.10.287.130:FF:000002">
    <property type="entry name" value="Two-component osmosensing histidine kinase"/>
    <property type="match status" value="1"/>
</dbReference>
<dbReference type="Gene3D" id="3.40.50.2300">
    <property type="match status" value="1"/>
</dbReference>
<dbReference type="GO" id="GO:0006355">
    <property type="term" value="P:regulation of DNA-templated transcription"/>
    <property type="evidence" value="ECO:0007669"/>
    <property type="project" value="InterPro"/>
</dbReference>
<feature type="transmembrane region" description="Helical" evidence="14">
    <location>
        <begin position="59"/>
        <end position="81"/>
    </location>
</feature>
<dbReference type="GO" id="GO:0000155">
    <property type="term" value="F:phosphorelay sensor kinase activity"/>
    <property type="evidence" value="ECO:0007669"/>
    <property type="project" value="InterPro"/>
</dbReference>
<evidence type="ECO:0000313" key="21">
    <source>
        <dbReference type="Proteomes" id="UP000565262"/>
    </source>
</evidence>
<dbReference type="NCBIfam" id="TIGR00229">
    <property type="entry name" value="sensory_box"/>
    <property type="match status" value="2"/>
</dbReference>
<dbReference type="SMART" id="SM00388">
    <property type="entry name" value="HisKA"/>
    <property type="match status" value="1"/>
</dbReference>
<dbReference type="Pfam" id="PF02518">
    <property type="entry name" value="HATPase_c"/>
    <property type="match status" value="1"/>
</dbReference>
<feature type="domain" description="Response regulatory" evidence="16">
    <location>
        <begin position="784"/>
        <end position="903"/>
    </location>
</feature>
<keyword evidence="21" id="KW-1185">Reference proteome</keyword>
<evidence type="ECO:0000259" key="18">
    <source>
        <dbReference type="PROSITE" id="PS50113"/>
    </source>
</evidence>
<feature type="transmembrane region" description="Helical" evidence="14">
    <location>
        <begin position="192"/>
        <end position="211"/>
    </location>
</feature>
<accession>A0A839IT29</accession>